<dbReference type="PANTHER" id="PTHR35010">
    <property type="entry name" value="BLL4672 PROTEIN-RELATED"/>
    <property type="match status" value="1"/>
</dbReference>
<dbReference type="Gene3D" id="3.30.450.180">
    <property type="match status" value="1"/>
</dbReference>
<dbReference type="Pfam" id="PF17765">
    <property type="entry name" value="MLTR_LBD"/>
    <property type="match status" value="1"/>
</dbReference>
<organism evidence="2 3">
    <name type="scientific">Pseudonocardia xinjiangensis</name>
    <dbReference type="NCBI Taxonomy" id="75289"/>
    <lineage>
        <taxon>Bacteria</taxon>
        <taxon>Bacillati</taxon>
        <taxon>Actinomycetota</taxon>
        <taxon>Actinomycetes</taxon>
        <taxon>Pseudonocardiales</taxon>
        <taxon>Pseudonocardiaceae</taxon>
        <taxon>Pseudonocardia</taxon>
    </lineage>
</organism>
<dbReference type="InterPro" id="IPR001387">
    <property type="entry name" value="Cro/C1-type_HTH"/>
</dbReference>
<dbReference type="InterPro" id="IPR041413">
    <property type="entry name" value="MLTR_LBD"/>
</dbReference>
<dbReference type="InterPro" id="IPR010982">
    <property type="entry name" value="Lambda_DNA-bd_dom_sf"/>
</dbReference>
<evidence type="ECO:0000313" key="3">
    <source>
        <dbReference type="Proteomes" id="UP001296706"/>
    </source>
</evidence>
<gene>
    <name evidence="2" type="ORF">HF577_24845</name>
</gene>
<dbReference type="CDD" id="cd00093">
    <property type="entry name" value="HTH_XRE"/>
    <property type="match status" value="1"/>
</dbReference>
<dbReference type="SMART" id="SM00530">
    <property type="entry name" value="HTH_XRE"/>
    <property type="match status" value="1"/>
</dbReference>
<accession>A0ABX1RJY9</accession>
<dbReference type="Proteomes" id="UP001296706">
    <property type="component" value="Unassembled WGS sequence"/>
</dbReference>
<proteinExistence type="predicted"/>
<dbReference type="Gene3D" id="1.10.260.40">
    <property type="entry name" value="lambda repressor-like DNA-binding domains"/>
    <property type="match status" value="1"/>
</dbReference>
<dbReference type="SUPFAM" id="SSF47413">
    <property type="entry name" value="lambda repressor-like DNA-binding domains"/>
    <property type="match status" value="1"/>
</dbReference>
<comment type="caution">
    <text evidence="2">The sequence shown here is derived from an EMBL/GenBank/DDBJ whole genome shotgun (WGS) entry which is preliminary data.</text>
</comment>
<reference evidence="2 3" key="1">
    <citation type="submission" date="2020-04" db="EMBL/GenBank/DDBJ databases">
        <authorList>
            <person name="Klaysubun C."/>
            <person name="Duangmal K."/>
            <person name="Lipun K."/>
        </authorList>
    </citation>
    <scope>NUCLEOTIDE SEQUENCE [LARGE SCALE GENOMIC DNA]</scope>
    <source>
        <strain evidence="2 3">JCM 11839</strain>
    </source>
</reference>
<evidence type="ECO:0000313" key="2">
    <source>
        <dbReference type="EMBL" id="NMH80302.1"/>
    </source>
</evidence>
<dbReference type="EMBL" id="JAAXKY010000096">
    <property type="protein sequence ID" value="NMH80302.1"/>
    <property type="molecule type" value="Genomic_DNA"/>
</dbReference>
<sequence>MAKANRLGEFLRARRAQVLPGEVGLPVGGVRRVPGLRREEVASLAGLSLDYYARLEQGREQHPSAGVLNALGRALRLGLDAQRYLFAVAVPGPAPAAARAHRQVGANLLALIADWNGHPAVLLDRCNTVIGANHLGRALYAGHRHSDNLARLLFVDENARTFYRDWNKVATGCVAGLRASAVLDPDDADLTALVGELCVRSAEFARLWSKAEVKDKTSDTFQLRHPLVGDLDLVFESLRPNGSPDVVLKIYRAEPGSATAEALAVLGSLTADQEAPDRAAIHTTTRGFSGDRP</sequence>
<protein>
    <submittedName>
        <fullName evidence="2">Helix-turn-helix domain-containing protein</fullName>
    </submittedName>
</protein>
<dbReference type="RefSeq" id="WP_169398357.1">
    <property type="nucleotide sequence ID" value="NZ_BAAAJH010000008.1"/>
</dbReference>
<dbReference type="Pfam" id="PF13560">
    <property type="entry name" value="HTH_31"/>
    <property type="match status" value="1"/>
</dbReference>
<feature type="domain" description="HTH cro/C1-type" evidence="1">
    <location>
        <begin position="10"/>
        <end position="82"/>
    </location>
</feature>
<dbReference type="PANTHER" id="PTHR35010:SF2">
    <property type="entry name" value="BLL4672 PROTEIN"/>
    <property type="match status" value="1"/>
</dbReference>
<evidence type="ECO:0000259" key="1">
    <source>
        <dbReference type="SMART" id="SM00530"/>
    </source>
</evidence>
<keyword evidence="3" id="KW-1185">Reference proteome</keyword>
<name>A0ABX1RJY9_9PSEU</name>